<dbReference type="PANTHER" id="PTHR33334">
    <property type="entry name" value="PROTEIN LNK1"/>
    <property type="match status" value="1"/>
</dbReference>
<reference evidence="2" key="1">
    <citation type="submission" date="2019-03" db="EMBL/GenBank/DDBJ databases">
        <title>WGS assembly of Setaria viridis.</title>
        <authorList>
            <person name="Huang P."/>
            <person name="Jenkins J."/>
            <person name="Grimwood J."/>
            <person name="Barry K."/>
            <person name="Healey A."/>
            <person name="Mamidi S."/>
            <person name="Sreedasyam A."/>
            <person name="Shu S."/>
            <person name="Feldman M."/>
            <person name="Wu J."/>
            <person name="Yu Y."/>
            <person name="Chen C."/>
            <person name="Johnson J."/>
            <person name="Rokhsar D."/>
            <person name="Baxter I."/>
            <person name="Schmutz J."/>
            <person name="Brutnell T."/>
            <person name="Kellogg E."/>
        </authorList>
    </citation>
    <scope>NUCLEOTIDE SEQUENCE [LARGE SCALE GENOMIC DNA]</scope>
</reference>
<dbReference type="InterPro" id="IPR039928">
    <property type="entry name" value="LNK"/>
</dbReference>
<evidence type="ECO:0000313" key="3">
    <source>
        <dbReference type="Proteomes" id="UP000298652"/>
    </source>
</evidence>
<feature type="compositionally biased region" description="Basic and acidic residues" evidence="1">
    <location>
        <begin position="733"/>
        <end position="742"/>
    </location>
</feature>
<feature type="region of interest" description="Disordered" evidence="1">
    <location>
        <begin position="479"/>
        <end position="515"/>
    </location>
</feature>
<dbReference type="GO" id="GO:0006355">
    <property type="term" value="P:regulation of DNA-templated transcription"/>
    <property type="evidence" value="ECO:0007669"/>
    <property type="project" value="InterPro"/>
</dbReference>
<name>A0A4U6UEZ1_SETVI</name>
<evidence type="ECO:0000256" key="1">
    <source>
        <dbReference type="SAM" id="MobiDB-lite"/>
    </source>
</evidence>
<gene>
    <name evidence="2" type="ORF">SEVIR_5G178300v2</name>
</gene>
<sequence>MCPRTRGFPTPHRSRLPNRWHPRVLPSLDSSRWVETGEREAPKGQREERRRKQLSTGGRGGEERKGRRGCAVPASWGGFPTAGDATVGTRREVQFGLGFVGGTRGGGRHLSRMFDWNDEQQQVGDAIWAEFNDSEDHIVPYPKHAEDSTLVRVGNHKNNDEEAASIADITKHSAGDQTELQGMEKQHANQTSAHFSATRLDMESWPDLPSLNPALDRNYSDDNIASTYLDFSAEPSLQKVTGNTTVQLDGESEVFGNDHEEKSSSFLDCDWGNIGDFDDFDRLFSNSDSIFGNEVVANDSDFLSASSDMMDNVVQSIPIPQVPLNKQPLSHHGPSLLLINEISGGITKQENKVADANAKSGEQVQSKNHLTCEYSGKPNQFSQEGDVQKRPVRSRRKQEERGKSKLSSDTSGFSQSKVQNPSASLQAPMQPVQTPQYALFQDSKNMGQVQHSNQFICPGYGYPAYPFPTIPLVSNIQAEDHQRKPAATSYQTSADSPKHSSSIEMSQDIPSRPLRMTPKEKIEKLRRRQQMQALIAIQQQQQQFGQEGSGSDTIVLQPYSPRNKNADSLGSSIVIDENTNKDFLPEMIPTSHDEVHKSFAISEDPFIEEKIYYQLQDALGKLDTKTRLCIRDSLLRLACSATERQIAGDRSSTNKTTKDEDEASEHDTSTRRTRSPTKEAETTTNPIDRIVAHLLFQRHCSKVATATKEEIISSTHLKIEPESKVPLETPRVPSEDRKDKQEMVLQPSQ</sequence>
<feature type="region of interest" description="Disordered" evidence="1">
    <location>
        <begin position="717"/>
        <end position="749"/>
    </location>
</feature>
<dbReference type="OMA" id="NQFPKEG"/>
<dbReference type="GO" id="GO:0007623">
    <property type="term" value="P:circadian rhythm"/>
    <property type="evidence" value="ECO:0007669"/>
    <property type="project" value="InterPro"/>
</dbReference>
<evidence type="ECO:0008006" key="4">
    <source>
        <dbReference type="Google" id="ProtNLM"/>
    </source>
</evidence>
<feature type="region of interest" description="Disordered" evidence="1">
    <location>
        <begin position="372"/>
        <end position="430"/>
    </location>
</feature>
<keyword evidence="3" id="KW-1185">Reference proteome</keyword>
<dbReference type="PANTHER" id="PTHR33334:SF5">
    <property type="entry name" value="PROTEIN LNK2"/>
    <property type="match status" value="1"/>
</dbReference>
<feature type="compositionally biased region" description="Polar residues" evidence="1">
    <location>
        <begin position="488"/>
        <end position="509"/>
    </location>
</feature>
<feature type="compositionally biased region" description="Basic and acidic residues" evidence="1">
    <location>
        <begin position="35"/>
        <end position="50"/>
    </location>
</feature>
<dbReference type="Gramene" id="TKW14620">
    <property type="protein sequence ID" value="TKW14620"/>
    <property type="gene ID" value="SEVIR_5G178300v2"/>
</dbReference>
<accession>A0A4U6UEZ1</accession>
<feature type="region of interest" description="Disordered" evidence="1">
    <location>
        <begin position="645"/>
        <end position="686"/>
    </location>
</feature>
<feature type="compositionally biased region" description="Basic residues" evidence="1">
    <location>
        <begin position="12"/>
        <end position="22"/>
    </location>
</feature>
<organism evidence="2 3">
    <name type="scientific">Setaria viridis</name>
    <name type="common">Green bristlegrass</name>
    <name type="synonym">Setaria italica subsp. viridis</name>
    <dbReference type="NCBI Taxonomy" id="4556"/>
    <lineage>
        <taxon>Eukaryota</taxon>
        <taxon>Viridiplantae</taxon>
        <taxon>Streptophyta</taxon>
        <taxon>Embryophyta</taxon>
        <taxon>Tracheophyta</taxon>
        <taxon>Spermatophyta</taxon>
        <taxon>Magnoliopsida</taxon>
        <taxon>Liliopsida</taxon>
        <taxon>Poales</taxon>
        <taxon>Poaceae</taxon>
        <taxon>PACMAD clade</taxon>
        <taxon>Panicoideae</taxon>
        <taxon>Panicodae</taxon>
        <taxon>Paniceae</taxon>
        <taxon>Cenchrinae</taxon>
        <taxon>Setaria</taxon>
    </lineage>
</organism>
<dbReference type="EMBL" id="CM016556">
    <property type="protein sequence ID" value="TKW14620.1"/>
    <property type="molecule type" value="Genomic_DNA"/>
</dbReference>
<feature type="region of interest" description="Disordered" evidence="1">
    <location>
        <begin position="1"/>
        <end position="85"/>
    </location>
</feature>
<dbReference type="AlphaFoldDB" id="A0A4U6UEZ1"/>
<feature type="compositionally biased region" description="Basic and acidic residues" evidence="1">
    <location>
        <begin position="665"/>
        <end position="681"/>
    </location>
</feature>
<evidence type="ECO:0000313" key="2">
    <source>
        <dbReference type="EMBL" id="TKW14620.1"/>
    </source>
</evidence>
<dbReference type="Proteomes" id="UP000298652">
    <property type="component" value="Chromosome 5"/>
</dbReference>
<proteinExistence type="predicted"/>
<protein>
    <recommendedName>
        <fullName evidence="4">Protein LNK2</fullName>
    </recommendedName>
</protein>
<feature type="compositionally biased region" description="Polar residues" evidence="1">
    <location>
        <begin position="405"/>
        <end position="430"/>
    </location>
</feature>